<dbReference type="EC" id="3.1.1.85" evidence="4"/>
<dbReference type="Proteomes" id="UP000243633">
    <property type="component" value="Chromosome 1"/>
</dbReference>
<dbReference type="OrthoDB" id="9780744at2"/>
<evidence type="ECO:0000256" key="2">
    <source>
        <dbReference type="SAM" id="Phobius"/>
    </source>
</evidence>
<reference evidence="5" key="1">
    <citation type="submission" date="2015-10" db="EMBL/GenBank/DDBJ databases">
        <authorList>
            <person name="Manzano-Marin A."/>
            <person name="Manzano-Marin A."/>
        </authorList>
    </citation>
    <scope>NUCLEOTIDE SEQUENCE [LARGE SCALE GENOMIC DNA]</scope>
    <source>
        <strain evidence="5">BTs</strain>
    </source>
</reference>
<dbReference type="InterPro" id="IPR029058">
    <property type="entry name" value="AB_hydrolase_fold"/>
</dbReference>
<sequence>MKKILWSVYGIGKIPIVLFHGWGFNSNIWYSIFPFLLKKFTIYVFDFPGYGNNSNIHLMNFTNISNFLLSILPHKVIWIGWSLGGLLATYIGYYFPNRTYAVILIASSPFFLKKNKWPGIKKKTLISIKNNMLNSYQNFLLEFYNIHISLKKNSFFTQKKIFQNFFTKLPTSDAILQGFQWLKKIDNRKKIINLKIPIFRIYGKLDLLIPIKIEKKLKNILYNGKFYIIKQAAHVPFITHPKLFLNIINDIIYNIKFF</sequence>
<evidence type="ECO:0000259" key="3">
    <source>
        <dbReference type="Pfam" id="PF00561"/>
    </source>
</evidence>
<dbReference type="PATRIC" id="fig|98804.3.peg.355"/>
<feature type="transmembrane region" description="Helical" evidence="2">
    <location>
        <begin position="76"/>
        <end position="95"/>
    </location>
</feature>
<keyword evidence="2" id="KW-0472">Membrane</keyword>
<evidence type="ECO:0000313" key="4">
    <source>
        <dbReference type="EMBL" id="CUR53336.1"/>
    </source>
</evidence>
<proteinExistence type="predicted"/>
<feature type="domain" description="AB hydrolase-1" evidence="3">
    <location>
        <begin position="15"/>
        <end position="241"/>
    </location>
</feature>
<organism evidence="4 5">
    <name type="scientific">Buchnera aphidicola subsp. Tuberolachnus salignus</name>
    <dbReference type="NCBI Taxonomy" id="98804"/>
    <lineage>
        <taxon>Bacteria</taxon>
        <taxon>Pseudomonadati</taxon>
        <taxon>Pseudomonadota</taxon>
        <taxon>Gammaproteobacteria</taxon>
        <taxon>Enterobacterales</taxon>
        <taxon>Erwiniaceae</taxon>
        <taxon>Buchnera</taxon>
    </lineage>
</organism>
<dbReference type="AlphaFoldDB" id="A0A160SZE2"/>
<evidence type="ECO:0000313" key="5">
    <source>
        <dbReference type="Proteomes" id="UP000243633"/>
    </source>
</evidence>
<accession>A0A160SZE2</accession>
<dbReference type="STRING" id="98804.BTSPAZIEG_0378"/>
<gene>
    <name evidence="4" type="primary">bioH</name>
    <name evidence="4" type="ORF">BTSPAZIEG_0378</name>
</gene>
<dbReference type="Pfam" id="PF00561">
    <property type="entry name" value="Abhydrolase_1"/>
    <property type="match status" value="1"/>
</dbReference>
<name>A0A160SZE2_BUCTT</name>
<keyword evidence="2" id="KW-1133">Transmembrane helix</keyword>
<dbReference type="InterPro" id="IPR000073">
    <property type="entry name" value="AB_hydrolase_1"/>
</dbReference>
<keyword evidence="1 4" id="KW-0378">Hydrolase</keyword>
<evidence type="ECO:0000256" key="1">
    <source>
        <dbReference type="ARBA" id="ARBA00022801"/>
    </source>
</evidence>
<dbReference type="GO" id="GO:0090499">
    <property type="term" value="F:pimelyl-[acyl-carrier protein] methyl ester esterase activity"/>
    <property type="evidence" value="ECO:0007669"/>
    <property type="project" value="UniProtKB-EC"/>
</dbReference>
<dbReference type="InterPro" id="IPR050266">
    <property type="entry name" value="AB_hydrolase_sf"/>
</dbReference>
<dbReference type="PANTHER" id="PTHR43798:SF31">
    <property type="entry name" value="AB HYDROLASE SUPERFAMILY PROTEIN YCLE"/>
    <property type="match status" value="1"/>
</dbReference>
<dbReference type="EMBL" id="LN890285">
    <property type="protein sequence ID" value="CUR53336.1"/>
    <property type="molecule type" value="Genomic_DNA"/>
</dbReference>
<dbReference type="RefSeq" id="WP_075472916.1">
    <property type="nucleotide sequence ID" value="NZ_CP135003.1"/>
</dbReference>
<dbReference type="Gene3D" id="3.40.50.1820">
    <property type="entry name" value="alpha/beta hydrolase"/>
    <property type="match status" value="1"/>
</dbReference>
<keyword evidence="2" id="KW-0812">Transmembrane</keyword>
<dbReference type="SUPFAM" id="SSF53474">
    <property type="entry name" value="alpha/beta-Hydrolases"/>
    <property type="match status" value="1"/>
</dbReference>
<dbReference type="PANTHER" id="PTHR43798">
    <property type="entry name" value="MONOACYLGLYCEROL LIPASE"/>
    <property type="match status" value="1"/>
</dbReference>
<dbReference type="GO" id="GO:0016020">
    <property type="term" value="C:membrane"/>
    <property type="evidence" value="ECO:0007669"/>
    <property type="project" value="TreeGrafter"/>
</dbReference>
<keyword evidence="5" id="KW-1185">Reference proteome</keyword>
<protein>
    <submittedName>
        <fullName evidence="4">Pimeloyl-[acyl-carrier protein] methyl ester esterase</fullName>
        <ecNumber evidence="4">3.1.1.85</ecNumber>
    </submittedName>
</protein>